<sequence length="69" mass="7128">MLPGVRELGAGKALFEQARGVGGGHERVVDPVVGPRRPRRSPSRRCAGPPDPPTSSLRTGTWCGAVPGG</sequence>
<accession>G8WYI4</accession>
<name>G8WYI4_STREN</name>
<reference evidence="3" key="1">
    <citation type="submission" date="2011-12" db="EMBL/GenBank/DDBJ databases">
        <title>Complete genome sequence of Streptomyces cattleya strain DSM 46488.</title>
        <authorList>
            <person name="Ou H.-Y."/>
            <person name="Li P."/>
            <person name="Zhao C."/>
            <person name="O'Hagan D."/>
            <person name="Deng Z."/>
        </authorList>
    </citation>
    <scope>NUCLEOTIDE SEQUENCE [LARGE SCALE GENOMIC DNA]</scope>
    <source>
        <strain evidence="3">ATCC 35852 / DSM 46488 / JCM 4925 / NBRC 14057 / NRRL 8057</strain>
    </source>
</reference>
<evidence type="ECO:0000313" key="3">
    <source>
        <dbReference type="Proteomes" id="UP000007842"/>
    </source>
</evidence>
<gene>
    <name evidence="2" type="ordered locus">SCATT_57430</name>
</gene>
<protein>
    <submittedName>
        <fullName evidence="2">Uncharacterized protein</fullName>
    </submittedName>
</protein>
<dbReference type="Proteomes" id="UP000007842">
    <property type="component" value="Chromosome"/>
</dbReference>
<feature type="region of interest" description="Disordered" evidence="1">
    <location>
        <begin position="21"/>
        <end position="69"/>
    </location>
</feature>
<dbReference type="HOGENOM" id="CLU_2774024_0_0_11"/>
<dbReference type="AlphaFoldDB" id="G8WYI4"/>
<evidence type="ECO:0000313" key="2">
    <source>
        <dbReference type="EMBL" id="AEW98114.1"/>
    </source>
</evidence>
<dbReference type="PATRIC" id="fig|1003195.29.peg.5725"/>
<organism evidence="2 3">
    <name type="scientific">Streptantibioticus cattleyicolor (strain ATCC 35852 / DSM 46488 / JCM 4925 / NBRC 14057 / NRRL 8057)</name>
    <name type="common">Streptomyces cattleya</name>
    <dbReference type="NCBI Taxonomy" id="1003195"/>
    <lineage>
        <taxon>Bacteria</taxon>
        <taxon>Bacillati</taxon>
        <taxon>Actinomycetota</taxon>
        <taxon>Actinomycetes</taxon>
        <taxon>Kitasatosporales</taxon>
        <taxon>Streptomycetaceae</taxon>
        <taxon>Streptantibioticus</taxon>
    </lineage>
</organism>
<dbReference type="KEGG" id="scy:SCATT_57430"/>
<keyword evidence="3" id="KW-1185">Reference proteome</keyword>
<evidence type="ECO:0000256" key="1">
    <source>
        <dbReference type="SAM" id="MobiDB-lite"/>
    </source>
</evidence>
<proteinExistence type="predicted"/>
<dbReference type="EMBL" id="CP003219">
    <property type="protein sequence ID" value="AEW98114.1"/>
    <property type="molecule type" value="Genomic_DNA"/>
</dbReference>